<accession>A0ABP6IJG1</accession>
<gene>
    <name evidence="1" type="ORF">GCM10010517_53800</name>
</gene>
<sequence>MIGNHGEVFGRSLPFGERPALVLVDLMRAYFVRSDLSSLRQTRDLVKRLSAEYPAIDAPVLAAFRFTPVRVETEEGFEHTFAR</sequence>
<evidence type="ECO:0000313" key="2">
    <source>
        <dbReference type="Proteomes" id="UP001500831"/>
    </source>
</evidence>
<protein>
    <submittedName>
        <fullName evidence="1">Uncharacterized protein</fullName>
    </submittedName>
</protein>
<comment type="caution">
    <text evidence="1">The sequence shown here is derived from an EMBL/GenBank/DDBJ whole genome shotgun (WGS) entry which is preliminary data.</text>
</comment>
<dbReference type="RefSeq" id="WP_344977290.1">
    <property type="nucleotide sequence ID" value="NZ_BAAAVI010000044.1"/>
</dbReference>
<name>A0ABP6IJG1_9ACTN</name>
<dbReference type="Proteomes" id="UP001500831">
    <property type="component" value="Unassembled WGS sequence"/>
</dbReference>
<evidence type="ECO:0000313" key="1">
    <source>
        <dbReference type="EMBL" id="GAA2889650.1"/>
    </source>
</evidence>
<proteinExistence type="predicted"/>
<reference evidence="2" key="1">
    <citation type="journal article" date="2019" name="Int. J. Syst. Evol. Microbiol.">
        <title>The Global Catalogue of Microorganisms (GCM) 10K type strain sequencing project: providing services to taxonomists for standard genome sequencing and annotation.</title>
        <authorList>
            <consortium name="The Broad Institute Genomics Platform"/>
            <consortium name="The Broad Institute Genome Sequencing Center for Infectious Disease"/>
            <person name="Wu L."/>
            <person name="Ma J."/>
        </authorList>
    </citation>
    <scope>NUCLEOTIDE SEQUENCE [LARGE SCALE GENOMIC DNA]</scope>
    <source>
        <strain evidence="2">JCM 6242</strain>
    </source>
</reference>
<organism evidence="1 2">
    <name type="scientific">Streptosporangium fragile</name>
    <dbReference type="NCBI Taxonomy" id="46186"/>
    <lineage>
        <taxon>Bacteria</taxon>
        <taxon>Bacillati</taxon>
        <taxon>Actinomycetota</taxon>
        <taxon>Actinomycetes</taxon>
        <taxon>Streptosporangiales</taxon>
        <taxon>Streptosporangiaceae</taxon>
        <taxon>Streptosporangium</taxon>
    </lineage>
</organism>
<dbReference type="EMBL" id="BAAAVI010000044">
    <property type="protein sequence ID" value="GAA2889650.1"/>
    <property type="molecule type" value="Genomic_DNA"/>
</dbReference>
<keyword evidence="2" id="KW-1185">Reference proteome</keyword>